<gene>
    <name evidence="3" type="ORF">C4S77_10700</name>
</gene>
<protein>
    <recommendedName>
        <fullName evidence="2">Phosphoribosyltransferase domain-containing protein</fullName>
    </recommendedName>
</protein>
<name>A0A2S8A747_9FLAO</name>
<sequence length="223" mass="26125">MWQEVLNMLFPKKCINCEIIIPSSQLYLCEVCKTKLPFTGIILNNENYLCEKLNLITKIESASALLNFTKNNITQKLIHHLKYKNMPELGEWLAEIWFQNNKDNPFLKKIETVIPVPIHPKRLKNRNYNQLTLCGKRLADLLNCEYDDYTLKRIYHLKSQTQSGKYERMERMKNTFQRTNSKKSHFLLVDDVLTTGSTLIYCTEELLKIKTSQVSIFTLAVAN</sequence>
<comment type="similarity">
    <text evidence="1">Belongs to the ComF/GntX family.</text>
</comment>
<proteinExistence type="inferred from homology"/>
<evidence type="ECO:0000256" key="1">
    <source>
        <dbReference type="ARBA" id="ARBA00008007"/>
    </source>
</evidence>
<keyword evidence="4" id="KW-1185">Reference proteome</keyword>
<reference evidence="3 4" key="1">
    <citation type="submission" date="2018-02" db="EMBL/GenBank/DDBJ databases">
        <title>Genome sequences of Apibacter spp., gut symbionts of Asian honey bees.</title>
        <authorList>
            <person name="Kwong W.K."/>
            <person name="Steele M.I."/>
            <person name="Moran N.A."/>
        </authorList>
    </citation>
    <scope>NUCLEOTIDE SEQUENCE [LARGE SCALE GENOMIC DNA]</scope>
    <source>
        <strain evidence="4">wkB301</strain>
    </source>
</reference>
<evidence type="ECO:0000259" key="2">
    <source>
        <dbReference type="Pfam" id="PF00156"/>
    </source>
</evidence>
<dbReference type="SUPFAM" id="SSF53271">
    <property type="entry name" value="PRTase-like"/>
    <property type="match status" value="1"/>
</dbReference>
<dbReference type="Gene3D" id="3.40.50.2020">
    <property type="match status" value="1"/>
</dbReference>
<dbReference type="OrthoDB" id="9779910at2"/>
<evidence type="ECO:0000313" key="3">
    <source>
        <dbReference type="EMBL" id="PQL90360.1"/>
    </source>
</evidence>
<feature type="domain" description="Phosphoribosyltransferase" evidence="2">
    <location>
        <begin position="136"/>
        <end position="220"/>
    </location>
</feature>
<accession>A0A2S8A747</accession>
<organism evidence="3 4">
    <name type="scientific">Apibacter adventoris</name>
    <dbReference type="NCBI Taxonomy" id="1679466"/>
    <lineage>
        <taxon>Bacteria</taxon>
        <taxon>Pseudomonadati</taxon>
        <taxon>Bacteroidota</taxon>
        <taxon>Flavobacteriia</taxon>
        <taxon>Flavobacteriales</taxon>
        <taxon>Weeksellaceae</taxon>
        <taxon>Apibacter</taxon>
    </lineage>
</organism>
<dbReference type="Pfam" id="PF00156">
    <property type="entry name" value="Pribosyltran"/>
    <property type="match status" value="1"/>
</dbReference>
<comment type="caution">
    <text evidence="3">The sequence shown here is derived from an EMBL/GenBank/DDBJ whole genome shotgun (WGS) entry which is preliminary data.</text>
</comment>
<dbReference type="InterPro" id="IPR051910">
    <property type="entry name" value="ComF/GntX_DNA_util-trans"/>
</dbReference>
<evidence type="ECO:0000313" key="4">
    <source>
        <dbReference type="Proteomes" id="UP000238042"/>
    </source>
</evidence>
<dbReference type="InterPro" id="IPR000836">
    <property type="entry name" value="PRTase_dom"/>
</dbReference>
<dbReference type="Proteomes" id="UP000238042">
    <property type="component" value="Unassembled WGS sequence"/>
</dbReference>
<dbReference type="RefSeq" id="WP_105247546.1">
    <property type="nucleotide sequence ID" value="NZ_PSZM01000046.1"/>
</dbReference>
<dbReference type="InterPro" id="IPR029057">
    <property type="entry name" value="PRTase-like"/>
</dbReference>
<dbReference type="AlphaFoldDB" id="A0A2S8A747"/>
<dbReference type="PANTHER" id="PTHR47505:SF1">
    <property type="entry name" value="DNA UTILIZATION PROTEIN YHGH"/>
    <property type="match status" value="1"/>
</dbReference>
<dbReference type="CDD" id="cd06223">
    <property type="entry name" value="PRTases_typeI"/>
    <property type="match status" value="1"/>
</dbReference>
<dbReference type="EMBL" id="PSZM01000046">
    <property type="protein sequence ID" value="PQL90360.1"/>
    <property type="molecule type" value="Genomic_DNA"/>
</dbReference>
<dbReference type="PANTHER" id="PTHR47505">
    <property type="entry name" value="DNA UTILIZATION PROTEIN YHGH"/>
    <property type="match status" value="1"/>
</dbReference>